<reference evidence="4 5" key="1">
    <citation type="submission" date="2017-09" db="EMBL/GenBank/DDBJ databases">
        <title>Large-scale bioinformatics analysis of Bacillus genomes uncovers conserved roles of natural products in bacterial physiology.</title>
        <authorList>
            <consortium name="Agbiome Team Llc"/>
            <person name="Bleich R.M."/>
            <person name="Kirk G.J."/>
            <person name="Santa Maria K.C."/>
            <person name="Allen S.E."/>
            <person name="Farag S."/>
            <person name="Shank E.A."/>
            <person name="Bowers A."/>
        </authorList>
    </citation>
    <scope>NUCLEOTIDE SEQUENCE [LARGE SCALE GENOMIC DNA]</scope>
    <source>
        <strain evidence="4 5">AFS003229</strain>
    </source>
</reference>
<dbReference type="InterPro" id="IPR039559">
    <property type="entry name" value="AIM6_PI-PLC-like_dom"/>
</dbReference>
<accession>A0AAX0S4L7</accession>
<dbReference type="KEGG" id="pbut:DTO10_06750"/>
<feature type="chain" id="PRO_5043667887" description="Altered inheritance of mitochondria protein 6" evidence="2">
    <location>
        <begin position="28"/>
        <end position="294"/>
    </location>
</feature>
<dbReference type="PANTHER" id="PTHR31571">
    <property type="entry name" value="ALTERED INHERITANCE OF MITOCHONDRIA PROTEIN 6"/>
    <property type="match status" value="1"/>
</dbReference>
<dbReference type="Pfam" id="PF13653">
    <property type="entry name" value="GDPD_2"/>
    <property type="match status" value="1"/>
</dbReference>
<dbReference type="Proteomes" id="UP000220106">
    <property type="component" value="Unassembled WGS sequence"/>
</dbReference>
<dbReference type="Proteomes" id="UP000260457">
    <property type="component" value="Chromosome"/>
</dbReference>
<evidence type="ECO:0000313" key="6">
    <source>
        <dbReference type="Proteomes" id="UP000260457"/>
    </source>
</evidence>
<dbReference type="InterPro" id="IPR051236">
    <property type="entry name" value="HAT_RTT109-like"/>
</dbReference>
<name>A0AAX0S4L7_9BACI</name>
<feature type="signal peptide" evidence="2">
    <location>
        <begin position="1"/>
        <end position="27"/>
    </location>
</feature>
<reference evidence="3 6" key="2">
    <citation type="submission" date="2018-07" db="EMBL/GenBank/DDBJ databases">
        <title>The molecular basis for the intramolecular migration of carboxyl group in the catabolism of para-hydroxybenzoate via gentisate.</title>
        <authorList>
            <person name="Zhao H."/>
            <person name="Xu Y."/>
            <person name="Lin S."/>
            <person name="Spain J.C."/>
            <person name="Zhou N.-Y."/>
        </authorList>
    </citation>
    <scope>NUCLEOTIDE SEQUENCE [LARGE SCALE GENOMIC DNA]</scope>
    <source>
        <strain evidence="3 6">PHB-7a</strain>
    </source>
</reference>
<proteinExistence type="predicted"/>
<gene>
    <name evidence="4" type="ORF">CN689_08505</name>
    <name evidence="3" type="ORF">DTO10_06750</name>
</gene>
<evidence type="ECO:0000313" key="3">
    <source>
        <dbReference type="EMBL" id="AXN38158.1"/>
    </source>
</evidence>
<evidence type="ECO:0000313" key="4">
    <source>
        <dbReference type="EMBL" id="PEJ34175.1"/>
    </source>
</evidence>
<dbReference type="SUPFAM" id="SSF51695">
    <property type="entry name" value="PLC-like phosphodiesterases"/>
    <property type="match status" value="1"/>
</dbReference>
<sequence length="294" mass="33705">MNMNKWWLTMSLAVAVAMPFSSTNASAEQVKKEPKVIVPLAKAHAHNDYEHARPLYDALDHGFTSVEADVWLKDGELLVAHDEINVKPERTLKSLYLDPLKEKVKQNRGSVYKNRDQDFLLWIDIKSEDKATYEEIDKQLAEYKKMVTKFSKSKVNQGAVTVIISGNRPRELMENQKVRYATFDGRMSDLGSNAPNEFIPVISDNWTKYFTWQGVGKMPQAEREKLDHIVKTAHANGQMVRFWATPDAALPNREAVWDEMLKAGVDLVNTDDLPALQQYLLENDPHPTKQHIKW</sequence>
<dbReference type="InterPro" id="IPR017946">
    <property type="entry name" value="PLC-like_Pdiesterase_TIM-brl"/>
</dbReference>
<dbReference type="EMBL" id="NUEQ01000014">
    <property type="protein sequence ID" value="PEJ34175.1"/>
    <property type="molecule type" value="Genomic_DNA"/>
</dbReference>
<keyword evidence="6" id="KW-1185">Reference proteome</keyword>
<evidence type="ECO:0000256" key="1">
    <source>
        <dbReference type="ARBA" id="ARBA00014286"/>
    </source>
</evidence>
<dbReference type="Gene3D" id="3.20.20.190">
    <property type="entry name" value="Phosphatidylinositol (PI) phosphodiesterase"/>
    <property type="match status" value="1"/>
</dbReference>
<dbReference type="EMBL" id="CP030926">
    <property type="protein sequence ID" value="AXN38158.1"/>
    <property type="molecule type" value="Genomic_DNA"/>
</dbReference>
<dbReference type="PANTHER" id="PTHR31571:SF1">
    <property type="entry name" value="ALTERED INHERITANCE OF MITOCHONDRIA PROTEIN 6"/>
    <property type="match status" value="1"/>
</dbReference>
<evidence type="ECO:0000256" key="2">
    <source>
        <dbReference type="SAM" id="SignalP"/>
    </source>
</evidence>
<dbReference type="GO" id="GO:0008081">
    <property type="term" value="F:phosphoric diester hydrolase activity"/>
    <property type="evidence" value="ECO:0007669"/>
    <property type="project" value="InterPro"/>
</dbReference>
<dbReference type="GO" id="GO:0006629">
    <property type="term" value="P:lipid metabolic process"/>
    <property type="evidence" value="ECO:0007669"/>
    <property type="project" value="InterPro"/>
</dbReference>
<keyword evidence="2" id="KW-0732">Signal</keyword>
<dbReference type="CDD" id="cd08577">
    <property type="entry name" value="PI-PLCc_GDPD_SF_unchar3"/>
    <property type="match status" value="1"/>
</dbReference>
<dbReference type="AlphaFoldDB" id="A0AAX0S4L7"/>
<organism evidence="4 5">
    <name type="scientific">Peribacillus butanolivorans</name>
    <dbReference type="NCBI Taxonomy" id="421767"/>
    <lineage>
        <taxon>Bacteria</taxon>
        <taxon>Bacillati</taxon>
        <taxon>Bacillota</taxon>
        <taxon>Bacilli</taxon>
        <taxon>Bacillales</taxon>
        <taxon>Bacillaceae</taxon>
        <taxon>Peribacillus</taxon>
    </lineage>
</organism>
<evidence type="ECO:0000313" key="5">
    <source>
        <dbReference type="Proteomes" id="UP000220106"/>
    </source>
</evidence>
<protein>
    <recommendedName>
        <fullName evidence="1">Altered inheritance of mitochondria protein 6</fullName>
    </recommendedName>
</protein>